<evidence type="ECO:0000259" key="2">
    <source>
        <dbReference type="Pfam" id="PF13649"/>
    </source>
</evidence>
<dbReference type="STRING" id="945553.A0A0D2PCV0"/>
<dbReference type="Gene3D" id="3.40.50.150">
    <property type="entry name" value="Vaccinia Virus protein VP39"/>
    <property type="match status" value="1"/>
</dbReference>
<protein>
    <recommendedName>
        <fullName evidence="2">Methyltransferase domain-containing protein</fullName>
    </recommendedName>
</protein>
<dbReference type="SUPFAM" id="SSF53335">
    <property type="entry name" value="S-adenosyl-L-methionine-dependent methyltransferases"/>
    <property type="match status" value="1"/>
</dbReference>
<dbReference type="OMA" id="FDLVRIC"/>
<dbReference type="InterPro" id="IPR029063">
    <property type="entry name" value="SAM-dependent_MTases_sf"/>
</dbReference>
<proteinExistence type="predicted"/>
<organism evidence="3 4">
    <name type="scientific">Hypholoma sublateritium (strain FD-334 SS-4)</name>
    <dbReference type="NCBI Taxonomy" id="945553"/>
    <lineage>
        <taxon>Eukaryota</taxon>
        <taxon>Fungi</taxon>
        <taxon>Dikarya</taxon>
        <taxon>Basidiomycota</taxon>
        <taxon>Agaricomycotina</taxon>
        <taxon>Agaricomycetes</taxon>
        <taxon>Agaricomycetidae</taxon>
        <taxon>Agaricales</taxon>
        <taxon>Agaricineae</taxon>
        <taxon>Strophariaceae</taxon>
        <taxon>Hypholoma</taxon>
    </lineage>
</organism>
<dbReference type="Pfam" id="PF13649">
    <property type="entry name" value="Methyltransf_25"/>
    <property type="match status" value="1"/>
</dbReference>
<evidence type="ECO:0000313" key="4">
    <source>
        <dbReference type="Proteomes" id="UP000054270"/>
    </source>
</evidence>
<evidence type="ECO:0000256" key="1">
    <source>
        <dbReference type="SAM" id="MobiDB-lite"/>
    </source>
</evidence>
<dbReference type="CDD" id="cd02440">
    <property type="entry name" value="AdoMet_MTases"/>
    <property type="match status" value="1"/>
</dbReference>
<dbReference type="GO" id="GO:0008168">
    <property type="term" value="F:methyltransferase activity"/>
    <property type="evidence" value="ECO:0007669"/>
    <property type="project" value="TreeGrafter"/>
</dbReference>
<sequence>MAQNLTVRNVEHTLKNAHKCRRRPGEIPYPITYSKEMADLDIWDHMFLAGHFQSLTQHIFQTPPLLTLDIGCGSGYWAIEAAKQWKNSKIIGFDICEIQPRLSDMQHTHALSQRIKWAHGNLLDGLPFPSNHFDFVRMAGLGLAIPEDEWQPVLEEIHRVMKPGAVLEIIVEDLIFPSPSALIQKPKSTSTIPSLGHLESLEMFKSRSPTFSDRSSTSPPRSPISPLASLSSLMDPINRFRRSSVFLPSLQVEEDTSPYPTSRPSPASTESNLESEHPQDHTRLKVSWDAMLAGRFLSPKVVAVIPFYLTASFVDTKSYAPLVIPLPPNSGNIPSLRSYQSLGSLHPHHRERLPSNNFFDVEFELDFDVSSFSSLSNKTDGRSFRSSIRYTPQTSAWGPVHMLKAISTVGGCQEAIWDEYKKLYHDDALSILMRTAPIEEEHETQVPKYLTRMAFEVDWRNWE</sequence>
<gene>
    <name evidence="3" type="ORF">HYPSUDRAFT_64121</name>
</gene>
<feature type="domain" description="Methyltransferase" evidence="2">
    <location>
        <begin position="68"/>
        <end position="164"/>
    </location>
</feature>
<feature type="region of interest" description="Disordered" evidence="1">
    <location>
        <begin position="252"/>
        <end position="281"/>
    </location>
</feature>
<dbReference type="PANTHER" id="PTHR43591:SF24">
    <property type="entry name" value="2-METHOXY-6-POLYPRENYL-1,4-BENZOQUINOL METHYLASE, MITOCHONDRIAL"/>
    <property type="match status" value="1"/>
</dbReference>
<dbReference type="InterPro" id="IPR041698">
    <property type="entry name" value="Methyltransf_25"/>
</dbReference>
<evidence type="ECO:0000313" key="3">
    <source>
        <dbReference type="EMBL" id="KJA26401.1"/>
    </source>
</evidence>
<feature type="region of interest" description="Disordered" evidence="1">
    <location>
        <begin position="208"/>
        <end position="229"/>
    </location>
</feature>
<accession>A0A0D2PCV0</accession>
<dbReference type="EMBL" id="KN817528">
    <property type="protein sequence ID" value="KJA26401.1"/>
    <property type="molecule type" value="Genomic_DNA"/>
</dbReference>
<dbReference type="OrthoDB" id="2013972at2759"/>
<reference evidence="4" key="1">
    <citation type="submission" date="2014-04" db="EMBL/GenBank/DDBJ databases">
        <title>Evolutionary Origins and Diversification of the Mycorrhizal Mutualists.</title>
        <authorList>
            <consortium name="DOE Joint Genome Institute"/>
            <consortium name="Mycorrhizal Genomics Consortium"/>
            <person name="Kohler A."/>
            <person name="Kuo A."/>
            <person name="Nagy L.G."/>
            <person name="Floudas D."/>
            <person name="Copeland A."/>
            <person name="Barry K.W."/>
            <person name="Cichocki N."/>
            <person name="Veneault-Fourrey C."/>
            <person name="LaButti K."/>
            <person name="Lindquist E.A."/>
            <person name="Lipzen A."/>
            <person name="Lundell T."/>
            <person name="Morin E."/>
            <person name="Murat C."/>
            <person name="Riley R."/>
            <person name="Ohm R."/>
            <person name="Sun H."/>
            <person name="Tunlid A."/>
            <person name="Henrissat B."/>
            <person name="Grigoriev I.V."/>
            <person name="Hibbett D.S."/>
            <person name="Martin F."/>
        </authorList>
    </citation>
    <scope>NUCLEOTIDE SEQUENCE [LARGE SCALE GENOMIC DNA]</scope>
    <source>
        <strain evidence="4">FD-334 SS-4</strain>
    </source>
</reference>
<feature type="compositionally biased region" description="Polar residues" evidence="1">
    <location>
        <begin position="258"/>
        <end position="272"/>
    </location>
</feature>
<dbReference type="Proteomes" id="UP000054270">
    <property type="component" value="Unassembled WGS sequence"/>
</dbReference>
<dbReference type="PANTHER" id="PTHR43591">
    <property type="entry name" value="METHYLTRANSFERASE"/>
    <property type="match status" value="1"/>
</dbReference>
<dbReference type="AlphaFoldDB" id="A0A0D2PCV0"/>
<keyword evidence="4" id="KW-1185">Reference proteome</keyword>
<name>A0A0D2PCV0_HYPSF</name>